<keyword evidence="3 12" id="KW-0597">Phosphoprotein</keyword>
<dbReference type="SMART" id="SM00862">
    <property type="entry name" value="Trans_reg_C"/>
    <property type="match status" value="1"/>
</dbReference>
<comment type="function">
    <text evidence="10">Member of the two-component regulatory system HssS/HssR involved in intracellular heme homeostasis and tempering of staphylococcal virulence. Phosphorylated HssR binds to a direct repeat sequence within hrtAB promoter and activates the expression of hrtAB, an efflux pump, in response to extracellular heme, hemin, hemoglobin or blood.</text>
</comment>
<dbReference type="GO" id="GO:0000156">
    <property type="term" value="F:phosphorelay response regulator activity"/>
    <property type="evidence" value="ECO:0007669"/>
    <property type="project" value="TreeGrafter"/>
</dbReference>
<dbReference type="GO" id="GO:0005829">
    <property type="term" value="C:cytosol"/>
    <property type="evidence" value="ECO:0007669"/>
    <property type="project" value="TreeGrafter"/>
</dbReference>
<evidence type="ECO:0000256" key="11">
    <source>
        <dbReference type="ARBA" id="ARBA00039976"/>
    </source>
</evidence>
<keyword evidence="9" id="KW-0804">Transcription</keyword>
<keyword evidence="6" id="KW-0843">Virulence</keyword>
<evidence type="ECO:0000256" key="6">
    <source>
        <dbReference type="ARBA" id="ARBA00023026"/>
    </source>
</evidence>
<evidence type="ECO:0000313" key="17">
    <source>
        <dbReference type="Proteomes" id="UP000447876"/>
    </source>
</evidence>
<comment type="caution">
    <text evidence="16">The sequence shown here is derived from an EMBL/GenBank/DDBJ whole genome shotgun (WGS) entry which is preliminary data.</text>
</comment>
<proteinExistence type="predicted"/>
<dbReference type="SUPFAM" id="SSF46894">
    <property type="entry name" value="C-terminal effector domain of the bipartite response regulators"/>
    <property type="match status" value="1"/>
</dbReference>
<keyword evidence="5" id="KW-0805">Transcription regulation</keyword>
<dbReference type="PROSITE" id="PS51755">
    <property type="entry name" value="OMPR_PHOB"/>
    <property type="match status" value="1"/>
</dbReference>
<dbReference type="GO" id="GO:0032993">
    <property type="term" value="C:protein-DNA complex"/>
    <property type="evidence" value="ECO:0007669"/>
    <property type="project" value="TreeGrafter"/>
</dbReference>
<evidence type="ECO:0000256" key="3">
    <source>
        <dbReference type="ARBA" id="ARBA00022553"/>
    </source>
</evidence>
<evidence type="ECO:0000256" key="7">
    <source>
        <dbReference type="ARBA" id="ARBA00023125"/>
    </source>
</evidence>
<dbReference type="InterPro" id="IPR001789">
    <property type="entry name" value="Sig_transdc_resp-reg_receiver"/>
</dbReference>
<organism evidence="16 17">
    <name type="scientific">Paenibacillus woosongensis</name>
    <dbReference type="NCBI Taxonomy" id="307580"/>
    <lineage>
        <taxon>Bacteria</taxon>
        <taxon>Bacillati</taxon>
        <taxon>Bacillota</taxon>
        <taxon>Bacilli</taxon>
        <taxon>Bacillales</taxon>
        <taxon>Paenibacillaceae</taxon>
        <taxon>Paenibacillus</taxon>
    </lineage>
</organism>
<evidence type="ECO:0000256" key="8">
    <source>
        <dbReference type="ARBA" id="ARBA00023159"/>
    </source>
</evidence>
<evidence type="ECO:0000256" key="1">
    <source>
        <dbReference type="ARBA" id="ARBA00004496"/>
    </source>
</evidence>
<evidence type="ECO:0000256" key="13">
    <source>
        <dbReference type="PROSITE-ProRule" id="PRU01091"/>
    </source>
</evidence>
<dbReference type="SMART" id="SM00448">
    <property type="entry name" value="REC"/>
    <property type="match status" value="1"/>
</dbReference>
<evidence type="ECO:0000256" key="10">
    <source>
        <dbReference type="ARBA" id="ARBA00037471"/>
    </source>
</evidence>
<feature type="modified residue" description="4-aspartylphosphate" evidence="12">
    <location>
        <position position="52"/>
    </location>
</feature>
<dbReference type="SUPFAM" id="SSF52172">
    <property type="entry name" value="CheY-like"/>
    <property type="match status" value="1"/>
</dbReference>
<evidence type="ECO:0000313" key="16">
    <source>
        <dbReference type="EMBL" id="MUG43713.1"/>
    </source>
</evidence>
<protein>
    <recommendedName>
        <fullName evidence="11">Heme response regulator HssR</fullName>
    </recommendedName>
</protein>
<dbReference type="Pfam" id="PF00486">
    <property type="entry name" value="Trans_reg_C"/>
    <property type="match status" value="1"/>
</dbReference>
<dbReference type="Gene3D" id="1.10.10.10">
    <property type="entry name" value="Winged helix-like DNA-binding domain superfamily/Winged helix DNA-binding domain"/>
    <property type="match status" value="1"/>
</dbReference>
<dbReference type="InterPro" id="IPR039420">
    <property type="entry name" value="WalR-like"/>
</dbReference>
<comment type="subcellular location">
    <subcellularLocation>
        <location evidence="1">Cytoplasm</location>
    </subcellularLocation>
</comment>
<dbReference type="Gene3D" id="6.10.250.690">
    <property type="match status" value="1"/>
</dbReference>
<evidence type="ECO:0000256" key="9">
    <source>
        <dbReference type="ARBA" id="ARBA00023163"/>
    </source>
</evidence>
<feature type="domain" description="OmpR/PhoB-type" evidence="15">
    <location>
        <begin position="124"/>
        <end position="221"/>
    </location>
</feature>
<dbReference type="GO" id="GO:0006355">
    <property type="term" value="P:regulation of DNA-templated transcription"/>
    <property type="evidence" value="ECO:0007669"/>
    <property type="project" value="InterPro"/>
</dbReference>
<dbReference type="InterPro" id="IPR011006">
    <property type="entry name" value="CheY-like_superfamily"/>
</dbReference>
<feature type="DNA-binding region" description="OmpR/PhoB-type" evidence="13">
    <location>
        <begin position="124"/>
        <end position="221"/>
    </location>
</feature>
<dbReference type="AlphaFoldDB" id="A0A7X2YXS6"/>
<dbReference type="PANTHER" id="PTHR48111:SF49">
    <property type="entry name" value="HEME RESPONSE REGULATOR HSSR"/>
    <property type="match status" value="1"/>
</dbReference>
<evidence type="ECO:0000256" key="12">
    <source>
        <dbReference type="PROSITE-ProRule" id="PRU00169"/>
    </source>
</evidence>
<dbReference type="InterPro" id="IPR001867">
    <property type="entry name" value="OmpR/PhoB-type_DNA-bd"/>
</dbReference>
<dbReference type="Pfam" id="PF00072">
    <property type="entry name" value="Response_reg"/>
    <property type="match status" value="1"/>
</dbReference>
<reference evidence="16 17" key="1">
    <citation type="submission" date="2019-11" db="EMBL/GenBank/DDBJ databases">
        <title>Draft genome sequences of five Paenibacillus species of dairy origin.</title>
        <authorList>
            <person name="Olajide A.M."/>
            <person name="Chen S."/>
            <person name="Lapointe G."/>
        </authorList>
    </citation>
    <scope>NUCLEOTIDE SEQUENCE [LARGE SCALE GENOMIC DNA]</scope>
    <source>
        <strain evidence="16 17">12CR55</strain>
    </source>
</reference>
<evidence type="ECO:0000259" key="15">
    <source>
        <dbReference type="PROSITE" id="PS51755"/>
    </source>
</evidence>
<keyword evidence="2" id="KW-0963">Cytoplasm</keyword>
<dbReference type="PANTHER" id="PTHR48111">
    <property type="entry name" value="REGULATOR OF RPOS"/>
    <property type="match status" value="1"/>
</dbReference>
<gene>
    <name evidence="16" type="ORF">GNP95_01635</name>
</gene>
<dbReference type="Proteomes" id="UP000447876">
    <property type="component" value="Unassembled WGS sequence"/>
</dbReference>
<dbReference type="Gene3D" id="3.40.50.2300">
    <property type="match status" value="1"/>
</dbReference>
<feature type="domain" description="Response regulatory" evidence="14">
    <location>
        <begin position="3"/>
        <end position="116"/>
    </location>
</feature>
<evidence type="ECO:0000256" key="2">
    <source>
        <dbReference type="ARBA" id="ARBA00022490"/>
    </source>
</evidence>
<keyword evidence="8" id="KW-0010">Activator</keyword>
<dbReference type="CDD" id="cd00383">
    <property type="entry name" value="trans_reg_C"/>
    <property type="match status" value="1"/>
</dbReference>
<name>A0A7X2YXS6_9BACL</name>
<dbReference type="OrthoDB" id="9790442at2"/>
<dbReference type="PROSITE" id="PS50110">
    <property type="entry name" value="RESPONSE_REGULATORY"/>
    <property type="match status" value="1"/>
</dbReference>
<keyword evidence="7 13" id="KW-0238">DNA-binding</keyword>
<sequence>MIRILVVDDDPFIRELVRLALRSDHYGILEAANGAEAIAMIHDERLELVIVDIMMPGPDGLEVCREIKRYLDIPVLMLTAKGTNLDKVTGFQAGTDDYVVKPFDPKELSYRVKALLRRYRLDRGYSLQVGQLYMNAERQVSIGQQVISLPPKEFELLYRLASQPNRTLTREQIIERVWGDDFEGGERTVDVHVKRLRERFSGLTDSFEIVTVRGLGYRLEVKHV</sequence>
<dbReference type="InterPro" id="IPR016032">
    <property type="entry name" value="Sig_transdc_resp-reg_C-effctor"/>
</dbReference>
<dbReference type="RefSeq" id="WP_155609180.1">
    <property type="nucleotide sequence ID" value="NZ_WNZW01000001.1"/>
</dbReference>
<accession>A0A7X2YXS6</accession>
<evidence type="ECO:0000256" key="4">
    <source>
        <dbReference type="ARBA" id="ARBA00023012"/>
    </source>
</evidence>
<keyword evidence="4" id="KW-0902">Two-component regulatory system</keyword>
<dbReference type="GO" id="GO:0000976">
    <property type="term" value="F:transcription cis-regulatory region binding"/>
    <property type="evidence" value="ECO:0007669"/>
    <property type="project" value="TreeGrafter"/>
</dbReference>
<dbReference type="EMBL" id="WNZW01000001">
    <property type="protein sequence ID" value="MUG43713.1"/>
    <property type="molecule type" value="Genomic_DNA"/>
</dbReference>
<dbReference type="FunFam" id="3.40.50.2300:FF:000001">
    <property type="entry name" value="DNA-binding response regulator PhoB"/>
    <property type="match status" value="1"/>
</dbReference>
<dbReference type="InterPro" id="IPR036388">
    <property type="entry name" value="WH-like_DNA-bd_sf"/>
</dbReference>
<evidence type="ECO:0000256" key="5">
    <source>
        <dbReference type="ARBA" id="ARBA00023015"/>
    </source>
</evidence>
<evidence type="ECO:0000259" key="14">
    <source>
        <dbReference type="PROSITE" id="PS50110"/>
    </source>
</evidence>